<gene>
    <name evidence="5" type="ORF">O3M35_012160</name>
</gene>
<evidence type="ECO:0000256" key="1">
    <source>
        <dbReference type="SAM" id="Coils"/>
    </source>
</evidence>
<sequence>MLTQLVLLAHYINSVFAAKYDTKSTEGVTFTQWLSLVISRSIYIVLIGLIVMCVIVSAYRNRKQSKKLRDEIMKAREAVLPDSVLPNDNKWLTNLWKGPKVFPLPGTDFLLSNRESPLDLIDASDADSLQERLRDAEVAITALKEELDIANKARLELENSMESIERDKSYSDEELRKTKLNASLDLEEMKKEINALQRQLNQAQTEKEHLTKELEATQRENRIADSALRDQQNLTMRLEEAKTEINSLKEMMETMRSERDAAVKIASELVVKAKGVTKETVESRKLIREILEGTSKGSKFSSDAVGDGPDSNYGLGDANWRHEEEGETSRFDLGLL</sequence>
<dbReference type="Proteomes" id="UP001461498">
    <property type="component" value="Unassembled WGS sequence"/>
</dbReference>
<keyword evidence="3" id="KW-0812">Transmembrane</keyword>
<reference evidence="5 6" key="1">
    <citation type="submission" date="2022-12" db="EMBL/GenBank/DDBJ databases">
        <title>Chromosome-level genome assembly of true bugs.</title>
        <authorList>
            <person name="Ma L."/>
            <person name="Li H."/>
        </authorList>
    </citation>
    <scope>NUCLEOTIDE SEQUENCE [LARGE SCALE GENOMIC DNA]</scope>
    <source>
        <strain evidence="5">Lab_2022b</strain>
    </source>
</reference>
<keyword evidence="6" id="KW-1185">Reference proteome</keyword>
<feature type="chain" id="PRO_5043407610" evidence="4">
    <location>
        <begin position="18"/>
        <end position="336"/>
    </location>
</feature>
<proteinExistence type="predicted"/>
<dbReference type="EMBL" id="JAPXFL010000009">
    <property type="protein sequence ID" value="KAK9501440.1"/>
    <property type="molecule type" value="Genomic_DNA"/>
</dbReference>
<keyword evidence="4" id="KW-0732">Signal</keyword>
<feature type="transmembrane region" description="Helical" evidence="3">
    <location>
        <begin position="41"/>
        <end position="59"/>
    </location>
</feature>
<evidence type="ECO:0000256" key="3">
    <source>
        <dbReference type="SAM" id="Phobius"/>
    </source>
</evidence>
<accession>A0AAW1CTZ3</accession>
<organism evidence="5 6">
    <name type="scientific">Rhynocoris fuscipes</name>
    <dbReference type="NCBI Taxonomy" id="488301"/>
    <lineage>
        <taxon>Eukaryota</taxon>
        <taxon>Metazoa</taxon>
        <taxon>Ecdysozoa</taxon>
        <taxon>Arthropoda</taxon>
        <taxon>Hexapoda</taxon>
        <taxon>Insecta</taxon>
        <taxon>Pterygota</taxon>
        <taxon>Neoptera</taxon>
        <taxon>Paraneoptera</taxon>
        <taxon>Hemiptera</taxon>
        <taxon>Heteroptera</taxon>
        <taxon>Panheteroptera</taxon>
        <taxon>Cimicomorpha</taxon>
        <taxon>Reduviidae</taxon>
        <taxon>Harpactorinae</taxon>
        <taxon>Harpactorini</taxon>
        <taxon>Rhynocoris</taxon>
    </lineage>
</organism>
<evidence type="ECO:0000256" key="4">
    <source>
        <dbReference type="SAM" id="SignalP"/>
    </source>
</evidence>
<feature type="coiled-coil region" evidence="1">
    <location>
        <begin position="126"/>
        <end position="258"/>
    </location>
</feature>
<keyword evidence="1" id="KW-0175">Coiled coil</keyword>
<evidence type="ECO:0000313" key="6">
    <source>
        <dbReference type="Proteomes" id="UP001461498"/>
    </source>
</evidence>
<protein>
    <submittedName>
        <fullName evidence="5">Uncharacterized protein</fullName>
    </submittedName>
</protein>
<feature type="signal peptide" evidence="4">
    <location>
        <begin position="1"/>
        <end position="17"/>
    </location>
</feature>
<evidence type="ECO:0000256" key="2">
    <source>
        <dbReference type="SAM" id="MobiDB-lite"/>
    </source>
</evidence>
<keyword evidence="3" id="KW-1133">Transmembrane helix</keyword>
<feature type="compositionally biased region" description="Basic and acidic residues" evidence="2">
    <location>
        <begin position="319"/>
        <end position="330"/>
    </location>
</feature>
<comment type="caution">
    <text evidence="5">The sequence shown here is derived from an EMBL/GenBank/DDBJ whole genome shotgun (WGS) entry which is preliminary data.</text>
</comment>
<name>A0AAW1CTZ3_9HEMI</name>
<feature type="region of interest" description="Disordered" evidence="2">
    <location>
        <begin position="297"/>
        <end position="336"/>
    </location>
</feature>
<dbReference type="AlphaFoldDB" id="A0AAW1CTZ3"/>
<evidence type="ECO:0000313" key="5">
    <source>
        <dbReference type="EMBL" id="KAK9501440.1"/>
    </source>
</evidence>
<keyword evidence="3" id="KW-0472">Membrane</keyword>